<reference evidence="1" key="1">
    <citation type="submission" date="2022-07" db="EMBL/GenBank/DDBJ databases">
        <title>The genome of Lyophyllum shimeji provides insight into the initial evolution of ectomycorrhizal fungal genome.</title>
        <authorList>
            <person name="Kobayashi Y."/>
            <person name="Shibata T."/>
            <person name="Hirakawa H."/>
            <person name="Shigenobu S."/>
            <person name="Nishiyama T."/>
            <person name="Yamada A."/>
            <person name="Hasebe M."/>
            <person name="Kawaguchi M."/>
        </authorList>
    </citation>
    <scope>NUCLEOTIDE SEQUENCE</scope>
    <source>
        <strain evidence="1">AT787</strain>
    </source>
</reference>
<dbReference type="Proteomes" id="UP001063166">
    <property type="component" value="Unassembled WGS sequence"/>
</dbReference>
<name>A0A9P3PP70_LYOSH</name>
<evidence type="ECO:0000313" key="1">
    <source>
        <dbReference type="EMBL" id="GLB38882.1"/>
    </source>
</evidence>
<dbReference type="AlphaFoldDB" id="A0A9P3PP70"/>
<protein>
    <submittedName>
        <fullName evidence="1">Uncharacterized protein</fullName>
    </submittedName>
</protein>
<organism evidence="1 2">
    <name type="scientific">Lyophyllum shimeji</name>
    <name type="common">Hon-shimeji</name>
    <name type="synonym">Tricholoma shimeji</name>
    <dbReference type="NCBI Taxonomy" id="47721"/>
    <lineage>
        <taxon>Eukaryota</taxon>
        <taxon>Fungi</taxon>
        <taxon>Dikarya</taxon>
        <taxon>Basidiomycota</taxon>
        <taxon>Agaricomycotina</taxon>
        <taxon>Agaricomycetes</taxon>
        <taxon>Agaricomycetidae</taxon>
        <taxon>Agaricales</taxon>
        <taxon>Tricholomatineae</taxon>
        <taxon>Lyophyllaceae</taxon>
        <taxon>Lyophyllum</taxon>
    </lineage>
</organism>
<comment type="caution">
    <text evidence="1">The sequence shown here is derived from an EMBL/GenBank/DDBJ whole genome shotgun (WGS) entry which is preliminary data.</text>
</comment>
<gene>
    <name evidence="1" type="ORF">LshimejAT787_0600440</name>
</gene>
<keyword evidence="2" id="KW-1185">Reference proteome</keyword>
<accession>A0A9P3PP70</accession>
<evidence type="ECO:0000313" key="2">
    <source>
        <dbReference type="Proteomes" id="UP001063166"/>
    </source>
</evidence>
<sequence length="119" mass="12860">MSYTEAFSSAQSELHSLSGGQRHNAEYLIEGRACCRARRALRGGRVATSVHSTLPVFRKGLVALLTLSHRTGSQRQYYAGVVTASTVSAYAAGEQKIANDLGESAVPREHEIQAFSTTF</sequence>
<dbReference type="EMBL" id="BRPK01000006">
    <property type="protein sequence ID" value="GLB38882.1"/>
    <property type="molecule type" value="Genomic_DNA"/>
</dbReference>
<proteinExistence type="predicted"/>